<comment type="caution">
    <text evidence="3">The sequence shown here is derived from an EMBL/GenBank/DDBJ whole genome shotgun (WGS) entry which is preliminary data.</text>
</comment>
<reference evidence="4" key="1">
    <citation type="journal article" date="2019" name="Int. J. Syst. Evol. Microbiol.">
        <title>The Global Catalogue of Microorganisms (GCM) 10K type strain sequencing project: providing services to taxonomists for standard genome sequencing and annotation.</title>
        <authorList>
            <consortium name="The Broad Institute Genomics Platform"/>
            <consortium name="The Broad Institute Genome Sequencing Center for Infectious Disease"/>
            <person name="Wu L."/>
            <person name="Ma J."/>
        </authorList>
    </citation>
    <scope>NUCLEOTIDE SEQUENCE [LARGE SCALE GENOMIC DNA]</scope>
    <source>
        <strain evidence="4">JCM 12165</strain>
    </source>
</reference>
<dbReference type="Gene3D" id="1.10.630.10">
    <property type="entry name" value="Cytochrome P450"/>
    <property type="match status" value="1"/>
</dbReference>
<name>A0ABW4FFH6_9PSEU</name>
<evidence type="ECO:0000256" key="1">
    <source>
        <dbReference type="ARBA" id="ARBA00010617"/>
    </source>
</evidence>
<organism evidence="3 4">
    <name type="scientific">Pseudonocardia aurantiaca</name>
    <dbReference type="NCBI Taxonomy" id="75290"/>
    <lineage>
        <taxon>Bacteria</taxon>
        <taxon>Bacillati</taxon>
        <taxon>Actinomycetota</taxon>
        <taxon>Actinomycetes</taxon>
        <taxon>Pseudonocardiales</taxon>
        <taxon>Pseudonocardiaceae</taxon>
        <taxon>Pseudonocardia</taxon>
    </lineage>
</organism>
<dbReference type="Proteomes" id="UP001597145">
    <property type="component" value="Unassembled WGS sequence"/>
</dbReference>
<keyword evidence="4" id="KW-1185">Reference proteome</keyword>
<dbReference type="InterPro" id="IPR002397">
    <property type="entry name" value="Cyt_P450_B"/>
</dbReference>
<evidence type="ECO:0000256" key="2">
    <source>
        <dbReference type="SAM" id="MobiDB-lite"/>
    </source>
</evidence>
<comment type="similarity">
    <text evidence="1">Belongs to the cytochrome P450 family.</text>
</comment>
<dbReference type="RefSeq" id="WP_343984872.1">
    <property type="nucleotide sequence ID" value="NZ_BAAAJG010000025.1"/>
</dbReference>
<dbReference type="InterPro" id="IPR036396">
    <property type="entry name" value="Cyt_P450_sf"/>
</dbReference>
<dbReference type="EMBL" id="JBHUCP010000003">
    <property type="protein sequence ID" value="MFD1528898.1"/>
    <property type="molecule type" value="Genomic_DNA"/>
</dbReference>
<dbReference type="CDD" id="cd11033">
    <property type="entry name" value="CYP142-like"/>
    <property type="match status" value="1"/>
</dbReference>
<dbReference type="Pfam" id="PF00067">
    <property type="entry name" value="p450"/>
    <property type="match status" value="1"/>
</dbReference>
<evidence type="ECO:0000313" key="3">
    <source>
        <dbReference type="EMBL" id="MFD1528898.1"/>
    </source>
</evidence>
<protein>
    <submittedName>
        <fullName evidence="3">Cytochrome P450</fullName>
    </submittedName>
</protein>
<sequence length="440" mass="47773">MAPTRTEGNTEHTGAGHASTGNSTAWAGRPDVSDTDGFWTAPIEERAAGFAALREREPVAFFPEPESPFPRGAGFYALTRLDDLAEASRTPSVFTSGRGATGIADMPQEFLEFYGSMINTDDPRHARLRRIVSRGFTPRRLAGLVEDVERTARGIVDDVIDAGECDAVPAISARLPLKIVCDMMGVPASQYAFVLDRSNIILGAQDPEYVPDSGNVVMALLQAGNDLAELMRDLGRQRTENPTDDVTSALVNAEIDGERLTPDELASFFILLVVAGNETTRNAISWGIHLLSEHPEQRAAWLADIEGVTPTAVEEIVRLASPVIFMRRTLAADAVLGGQPMMTGDKVALFYWAANRDPAHFHDPDDFDVLRSPNPHVGFGGAGPHFCLGAHLARREMAVMFRELLRRVPDIHTTAPPQRLKSMFINGIKHLPVAFTAGGA</sequence>
<accession>A0ABW4FFH6</accession>
<evidence type="ECO:0000313" key="4">
    <source>
        <dbReference type="Proteomes" id="UP001597145"/>
    </source>
</evidence>
<dbReference type="PANTHER" id="PTHR46696">
    <property type="entry name" value="P450, PUTATIVE (EUROFUNG)-RELATED"/>
    <property type="match status" value="1"/>
</dbReference>
<proteinExistence type="inferred from homology"/>
<dbReference type="PANTHER" id="PTHR46696:SF4">
    <property type="entry name" value="BIOTIN BIOSYNTHESIS CYTOCHROME P450"/>
    <property type="match status" value="1"/>
</dbReference>
<dbReference type="PRINTS" id="PR00385">
    <property type="entry name" value="P450"/>
</dbReference>
<feature type="region of interest" description="Disordered" evidence="2">
    <location>
        <begin position="1"/>
        <end position="37"/>
    </location>
</feature>
<dbReference type="InterPro" id="IPR001128">
    <property type="entry name" value="Cyt_P450"/>
</dbReference>
<gene>
    <name evidence="3" type="ORF">ACFSCY_05550</name>
</gene>
<dbReference type="SUPFAM" id="SSF48264">
    <property type="entry name" value="Cytochrome P450"/>
    <property type="match status" value="1"/>
</dbReference>
<dbReference type="PRINTS" id="PR00359">
    <property type="entry name" value="BP450"/>
</dbReference>